<accession>A0A433QVX6</accession>
<evidence type="ECO:0000313" key="4">
    <source>
        <dbReference type="Proteomes" id="UP000274822"/>
    </source>
</evidence>
<organism evidence="3 4">
    <name type="scientific">Jimgerdemannia flammicorona</name>
    <dbReference type="NCBI Taxonomy" id="994334"/>
    <lineage>
        <taxon>Eukaryota</taxon>
        <taxon>Fungi</taxon>
        <taxon>Fungi incertae sedis</taxon>
        <taxon>Mucoromycota</taxon>
        <taxon>Mucoromycotina</taxon>
        <taxon>Endogonomycetes</taxon>
        <taxon>Endogonales</taxon>
        <taxon>Endogonaceae</taxon>
        <taxon>Jimgerdemannia</taxon>
    </lineage>
</organism>
<reference evidence="3 4" key="1">
    <citation type="journal article" date="2018" name="New Phytol.">
        <title>Phylogenomics of Endogonaceae and evolution of mycorrhizas within Mucoromycota.</title>
        <authorList>
            <person name="Chang Y."/>
            <person name="Desiro A."/>
            <person name="Na H."/>
            <person name="Sandor L."/>
            <person name="Lipzen A."/>
            <person name="Clum A."/>
            <person name="Barry K."/>
            <person name="Grigoriev I.V."/>
            <person name="Martin F.M."/>
            <person name="Stajich J.E."/>
            <person name="Smith M.E."/>
            <person name="Bonito G."/>
            <person name="Spatafora J.W."/>
        </authorList>
    </citation>
    <scope>NUCLEOTIDE SEQUENCE [LARGE SCALE GENOMIC DNA]</scope>
    <source>
        <strain evidence="3 4">AD002</strain>
    </source>
</reference>
<feature type="domain" description="AAA-ATPase-like" evidence="2">
    <location>
        <begin position="30"/>
        <end position="152"/>
    </location>
</feature>
<feature type="compositionally biased region" description="Basic and acidic residues" evidence="1">
    <location>
        <begin position="401"/>
        <end position="410"/>
    </location>
</feature>
<evidence type="ECO:0000259" key="2">
    <source>
        <dbReference type="Pfam" id="PF09820"/>
    </source>
</evidence>
<dbReference type="PANTHER" id="PTHR34825">
    <property type="entry name" value="CONSERVED PROTEIN, WITH A WEAK D-GALACTARATE DEHYDRATASE/ALTRONATE HYDROLASE DOMAIN"/>
    <property type="match status" value="1"/>
</dbReference>
<proteinExistence type="predicted"/>
<keyword evidence="4" id="KW-1185">Reference proteome</keyword>
<dbReference type="EMBL" id="RBNJ01000822">
    <property type="protein sequence ID" value="RUS33963.1"/>
    <property type="molecule type" value="Genomic_DNA"/>
</dbReference>
<comment type="caution">
    <text evidence="3">The sequence shown here is derived from an EMBL/GenBank/DDBJ whole genome shotgun (WGS) entry which is preliminary data.</text>
</comment>
<name>A0A433QVX6_9FUNG</name>
<evidence type="ECO:0000256" key="1">
    <source>
        <dbReference type="SAM" id="MobiDB-lite"/>
    </source>
</evidence>
<feature type="region of interest" description="Disordered" evidence="1">
    <location>
        <begin position="401"/>
        <end position="432"/>
    </location>
</feature>
<dbReference type="PANTHER" id="PTHR34825:SF1">
    <property type="entry name" value="AAA-ATPASE-LIKE DOMAIN-CONTAINING PROTEIN"/>
    <property type="match status" value="1"/>
</dbReference>
<protein>
    <recommendedName>
        <fullName evidence="2">AAA-ATPase-like domain-containing protein</fullName>
    </recommendedName>
</protein>
<dbReference type="Pfam" id="PF09820">
    <property type="entry name" value="AAA-ATPase_like"/>
    <property type="match status" value="1"/>
</dbReference>
<dbReference type="InterPro" id="IPR018631">
    <property type="entry name" value="AAA-ATPase-like_dom"/>
</dbReference>
<evidence type="ECO:0000313" key="3">
    <source>
        <dbReference type="EMBL" id="RUS33963.1"/>
    </source>
</evidence>
<sequence>MSVACRRRRSQSLSSLGRDDDGIKEIKGETWEIMEKNLQRLIGNIYRMHRYLLPTLEVEERDEFGKIMKIDKNFPHFETALQNLSKYLHRHHDSKCVVLVDEYDAPMEVAYNYGYYNKALEFLGMLFSSLLKDNSHLHKALVVGVFRIAKTGFLSGLNNLCVNSMASRPFADKFGFAKEEVELLLHRHGVNRPIDIVRLWYNGYRSGNRHHQYALFNPWSVIHLCLKGGLVPYWSDTEGTSRIMKLLPGTSSKFKNDVLQLMCKNAIDVTIGDNIIYETLTTNNDHYIWVLLCDAGYITRNDEGKLIIPNYECWMEWVKWTMPSLCNTKTISTFFCELLMIKGDTGDTNEIKHIENIEGTLQNAIKQFLEFRGSMHGLSEGFYQDVIVSLLFPFDQYNVHSQRDEEKGDEEKGDEEKGDEEKGDEEKGDEEKEEFSIYILPTVRAGFPADGCAMKLKMAAENETVIDASDRAIYQFSMDNDDSKFPDNVVTVWLYAIGFKGEEVHVRMWKKTRKEGEAS</sequence>
<dbReference type="AlphaFoldDB" id="A0A433QVX6"/>
<gene>
    <name evidence="3" type="ORF">BC938DRAFT_483108</name>
</gene>
<dbReference type="Proteomes" id="UP000274822">
    <property type="component" value="Unassembled WGS sequence"/>
</dbReference>
<feature type="compositionally biased region" description="Acidic residues" evidence="1">
    <location>
        <begin position="411"/>
        <end position="432"/>
    </location>
</feature>